<comment type="caution">
    <text evidence="2">The sequence shown here is derived from an EMBL/GenBank/DDBJ whole genome shotgun (WGS) entry which is preliminary data.</text>
</comment>
<evidence type="ECO:0000313" key="3">
    <source>
        <dbReference type="Proteomes" id="UP000503820"/>
    </source>
</evidence>
<dbReference type="Proteomes" id="UP000503820">
    <property type="component" value="Unassembled WGS sequence"/>
</dbReference>
<reference evidence="2 3" key="1">
    <citation type="submission" date="2020-05" db="EMBL/GenBank/DDBJ databases">
        <title>Draft genome sequence of Desulfovibrio psychrotolerans JS1T.</title>
        <authorList>
            <person name="Ueno A."/>
            <person name="Tamazawa S."/>
            <person name="Tamamura S."/>
            <person name="Murakami T."/>
            <person name="Kiyama T."/>
            <person name="Inomata H."/>
            <person name="Amano Y."/>
            <person name="Miyakawa K."/>
            <person name="Tamaki H."/>
            <person name="Naganuma T."/>
            <person name="Kaneko K."/>
        </authorList>
    </citation>
    <scope>NUCLEOTIDE SEQUENCE [LARGE SCALE GENOMIC DNA]</scope>
    <source>
        <strain evidence="2 3">JS1</strain>
    </source>
</reference>
<dbReference type="AlphaFoldDB" id="A0A7J0BQ23"/>
<organism evidence="2 3">
    <name type="scientific">Desulfovibrio psychrotolerans</name>
    <dbReference type="NCBI Taxonomy" id="415242"/>
    <lineage>
        <taxon>Bacteria</taxon>
        <taxon>Pseudomonadati</taxon>
        <taxon>Thermodesulfobacteriota</taxon>
        <taxon>Desulfovibrionia</taxon>
        <taxon>Desulfovibrionales</taxon>
        <taxon>Desulfovibrionaceae</taxon>
        <taxon>Desulfovibrio</taxon>
    </lineage>
</organism>
<gene>
    <name evidence="2" type="ORF">DSM19430T_04910</name>
</gene>
<keyword evidence="3" id="KW-1185">Reference proteome</keyword>
<dbReference type="RefSeq" id="WP_174408478.1">
    <property type="nucleotide sequence ID" value="NZ_BLVP01000001.1"/>
</dbReference>
<name>A0A7J0BQ23_9BACT</name>
<protein>
    <submittedName>
        <fullName evidence="2">Uncharacterized protein</fullName>
    </submittedName>
</protein>
<feature type="region of interest" description="Disordered" evidence="1">
    <location>
        <begin position="66"/>
        <end position="101"/>
    </location>
</feature>
<proteinExistence type="predicted"/>
<accession>A0A7J0BQ23</accession>
<evidence type="ECO:0000256" key="1">
    <source>
        <dbReference type="SAM" id="MobiDB-lite"/>
    </source>
</evidence>
<dbReference type="EMBL" id="BLVP01000001">
    <property type="protein sequence ID" value="GFM35807.1"/>
    <property type="molecule type" value="Genomic_DNA"/>
</dbReference>
<sequence>MAESSIIPQNKQLPGMLTIVPQRHVGLEDVRRPMFSRPYTTFRDDTEIIIGDMVSDAQRRHMAGFSSRLRAGQLPQHGPLAIQTPLAAPERATGSILDTSS</sequence>
<evidence type="ECO:0000313" key="2">
    <source>
        <dbReference type="EMBL" id="GFM35807.1"/>
    </source>
</evidence>